<dbReference type="Proteomes" id="UP001597302">
    <property type="component" value="Unassembled WGS sequence"/>
</dbReference>
<dbReference type="PROSITE" id="PS51257">
    <property type="entry name" value="PROKAR_LIPOPROTEIN"/>
    <property type="match status" value="1"/>
</dbReference>
<keyword evidence="1" id="KW-0732">Signal</keyword>
<evidence type="ECO:0000259" key="2">
    <source>
        <dbReference type="Pfam" id="PF07486"/>
    </source>
</evidence>
<keyword evidence="4" id="KW-1185">Reference proteome</keyword>
<dbReference type="GO" id="GO:0016787">
    <property type="term" value="F:hydrolase activity"/>
    <property type="evidence" value="ECO:0007669"/>
    <property type="project" value="UniProtKB-KW"/>
</dbReference>
<feature type="signal peptide" evidence="1">
    <location>
        <begin position="1"/>
        <end position="23"/>
    </location>
</feature>
<dbReference type="Pfam" id="PF07486">
    <property type="entry name" value="Hydrolase_2"/>
    <property type="match status" value="1"/>
</dbReference>
<dbReference type="InterPro" id="IPR042047">
    <property type="entry name" value="SleB_dom1"/>
</dbReference>
<gene>
    <name evidence="3" type="ORF">ACFQ5P_11960</name>
</gene>
<organism evidence="3 4">
    <name type="scientific">Paracoccus nototheniae</name>
    <dbReference type="NCBI Taxonomy" id="2489002"/>
    <lineage>
        <taxon>Bacteria</taxon>
        <taxon>Pseudomonadati</taxon>
        <taxon>Pseudomonadota</taxon>
        <taxon>Alphaproteobacteria</taxon>
        <taxon>Rhodobacterales</taxon>
        <taxon>Paracoccaceae</taxon>
        <taxon>Paracoccus</taxon>
    </lineage>
</organism>
<dbReference type="Gene3D" id="1.10.10.2520">
    <property type="entry name" value="Cell wall hydrolase SleB, domain 1"/>
    <property type="match status" value="1"/>
</dbReference>
<dbReference type="InterPro" id="IPR011105">
    <property type="entry name" value="Cell_wall_hydrolase_SleB"/>
</dbReference>
<name>A0ABW4DYP3_9RHOB</name>
<dbReference type="RefSeq" id="WP_379107074.1">
    <property type="nucleotide sequence ID" value="NZ_CBCSAJ010000106.1"/>
</dbReference>
<feature type="domain" description="Cell wall hydrolase SleB" evidence="2">
    <location>
        <begin position="55"/>
        <end position="152"/>
    </location>
</feature>
<evidence type="ECO:0000313" key="4">
    <source>
        <dbReference type="Proteomes" id="UP001597302"/>
    </source>
</evidence>
<reference evidence="4" key="1">
    <citation type="journal article" date="2019" name="Int. J. Syst. Evol. Microbiol.">
        <title>The Global Catalogue of Microorganisms (GCM) 10K type strain sequencing project: providing services to taxonomists for standard genome sequencing and annotation.</title>
        <authorList>
            <consortium name="The Broad Institute Genomics Platform"/>
            <consortium name="The Broad Institute Genome Sequencing Center for Infectious Disease"/>
            <person name="Wu L."/>
            <person name="Ma J."/>
        </authorList>
    </citation>
    <scope>NUCLEOTIDE SEQUENCE [LARGE SCALE GENOMIC DNA]</scope>
    <source>
        <strain evidence="4">CCM 8875</strain>
    </source>
</reference>
<comment type="caution">
    <text evidence="3">The sequence shown here is derived from an EMBL/GenBank/DDBJ whole genome shotgun (WGS) entry which is preliminary data.</text>
</comment>
<accession>A0ABW4DYP3</accession>
<dbReference type="EMBL" id="JBHTOQ010000022">
    <property type="protein sequence ID" value="MFD1482011.1"/>
    <property type="molecule type" value="Genomic_DNA"/>
</dbReference>
<protein>
    <submittedName>
        <fullName evidence="3">Cell wall hydrolase</fullName>
    </submittedName>
</protein>
<evidence type="ECO:0000256" key="1">
    <source>
        <dbReference type="SAM" id="SignalP"/>
    </source>
</evidence>
<proteinExistence type="predicted"/>
<feature type="chain" id="PRO_5047266117" evidence="1">
    <location>
        <begin position="24"/>
        <end position="175"/>
    </location>
</feature>
<keyword evidence="3" id="KW-0378">Hydrolase</keyword>
<sequence>MGMRHFSTSRRIAVLGAALLALASCGGDSAGFGKPRHSELNCMERAIYFEANRSSRDGMVAVGSVVMNRVASDQFPNSVCGVVGQKNQFAPGVLSRPIDIGRVPEVRQAALSVLRGERHPHVANAMFFHTHGYRFPYDNMHYVLVAGGNAFYEKRRSHLVTQRTPPPPIEQSRFR</sequence>
<evidence type="ECO:0000313" key="3">
    <source>
        <dbReference type="EMBL" id="MFD1482011.1"/>
    </source>
</evidence>